<dbReference type="AlphaFoldDB" id="A0A841RAP8"/>
<reference evidence="5 6" key="1">
    <citation type="submission" date="2020-08" db="EMBL/GenBank/DDBJ databases">
        <title>Genomic Encyclopedia of Type Strains, Phase IV (KMG-IV): sequencing the most valuable type-strain genomes for metagenomic binning, comparative biology and taxonomic classification.</title>
        <authorList>
            <person name="Goeker M."/>
        </authorList>
    </citation>
    <scope>NUCLEOTIDE SEQUENCE [LARGE SCALE GENOMIC DNA]</scope>
    <source>
        <strain evidence="5 6">DSM 2461</strain>
    </source>
</reference>
<keyword evidence="6" id="KW-1185">Reference proteome</keyword>
<dbReference type="Gene3D" id="3.40.50.150">
    <property type="entry name" value="Vaccinia Virus protein VP39"/>
    <property type="match status" value="1"/>
</dbReference>
<evidence type="ECO:0000256" key="2">
    <source>
        <dbReference type="ARBA" id="ARBA00022679"/>
    </source>
</evidence>
<evidence type="ECO:0000256" key="1">
    <source>
        <dbReference type="ARBA" id="ARBA00022603"/>
    </source>
</evidence>
<feature type="domain" description="Methyltransferase type 11" evidence="4">
    <location>
        <begin position="48"/>
        <end position="144"/>
    </location>
</feature>
<evidence type="ECO:0000313" key="6">
    <source>
        <dbReference type="Proteomes" id="UP000587760"/>
    </source>
</evidence>
<keyword evidence="1 5" id="KW-0489">Methyltransferase</keyword>
<comment type="caution">
    <text evidence="5">The sequence shown here is derived from an EMBL/GenBank/DDBJ whole genome shotgun (WGS) entry which is preliminary data.</text>
</comment>
<dbReference type="Proteomes" id="UP000587760">
    <property type="component" value="Unassembled WGS sequence"/>
</dbReference>
<dbReference type="CDD" id="cd02440">
    <property type="entry name" value="AdoMet_MTases"/>
    <property type="match status" value="1"/>
</dbReference>
<dbReference type="GO" id="GO:0032259">
    <property type="term" value="P:methylation"/>
    <property type="evidence" value="ECO:0007669"/>
    <property type="project" value="UniProtKB-KW"/>
</dbReference>
<evidence type="ECO:0000256" key="3">
    <source>
        <dbReference type="ARBA" id="ARBA00022691"/>
    </source>
</evidence>
<dbReference type="GO" id="GO:0008757">
    <property type="term" value="F:S-adenosylmethionine-dependent methyltransferase activity"/>
    <property type="evidence" value="ECO:0007669"/>
    <property type="project" value="InterPro"/>
</dbReference>
<dbReference type="RefSeq" id="WP_184747243.1">
    <property type="nucleotide sequence ID" value="NZ_JACHGJ010000005.1"/>
</dbReference>
<dbReference type="SUPFAM" id="SSF53335">
    <property type="entry name" value="S-adenosyl-L-methionine-dependent methyltransferases"/>
    <property type="match status" value="1"/>
</dbReference>
<dbReference type="InterPro" id="IPR029063">
    <property type="entry name" value="SAM-dependent_MTases_sf"/>
</dbReference>
<dbReference type="Pfam" id="PF08241">
    <property type="entry name" value="Methyltransf_11"/>
    <property type="match status" value="1"/>
</dbReference>
<dbReference type="EMBL" id="JACHGJ010000005">
    <property type="protein sequence ID" value="MBB6480993.1"/>
    <property type="molecule type" value="Genomic_DNA"/>
</dbReference>
<dbReference type="PANTHER" id="PTHR43464:SF19">
    <property type="entry name" value="UBIQUINONE BIOSYNTHESIS O-METHYLTRANSFERASE, MITOCHONDRIAL"/>
    <property type="match status" value="1"/>
</dbReference>
<dbReference type="InterPro" id="IPR013216">
    <property type="entry name" value="Methyltransf_11"/>
</dbReference>
<proteinExistence type="predicted"/>
<sequence length="252" mass="28718">MDRNFDSLALRLEDKIYGTDKGYIRFELLKEDILDFCPDLREGKWRVLDAGGGTGRFARFCAAFGNEVLHCDISGTMLARAKEENKAAGLDMRITLKKSSLMELSPGKEGLFDLVLLHGVAEWMDDPPSAVRHCATLVKPGGLASLLIYNTNKYLLKRGLNGRLLVKDKPNHKHRKLTPTGKMTPDEIEETLKTVRGEIILRSGIRVFNHFLRSIIPLPISRDEWLESERLYYRKEPFASLGEHSHIIWKRT</sequence>
<evidence type="ECO:0000313" key="5">
    <source>
        <dbReference type="EMBL" id="MBB6480993.1"/>
    </source>
</evidence>
<keyword evidence="2 5" id="KW-0808">Transferase</keyword>
<dbReference type="PANTHER" id="PTHR43464">
    <property type="entry name" value="METHYLTRANSFERASE"/>
    <property type="match status" value="1"/>
</dbReference>
<evidence type="ECO:0000259" key="4">
    <source>
        <dbReference type="Pfam" id="PF08241"/>
    </source>
</evidence>
<accession>A0A841RAP8</accession>
<keyword evidence="3" id="KW-0949">S-adenosyl-L-methionine</keyword>
<gene>
    <name evidence="5" type="ORF">HNR50_002666</name>
</gene>
<protein>
    <submittedName>
        <fullName evidence="5">S-adenosylmethionine-dependent methyltransferase</fullName>
    </submittedName>
</protein>
<name>A0A841RAP8_9SPIO</name>
<organism evidence="5 6">
    <name type="scientific">Spirochaeta isovalerica</name>
    <dbReference type="NCBI Taxonomy" id="150"/>
    <lineage>
        <taxon>Bacteria</taxon>
        <taxon>Pseudomonadati</taxon>
        <taxon>Spirochaetota</taxon>
        <taxon>Spirochaetia</taxon>
        <taxon>Spirochaetales</taxon>
        <taxon>Spirochaetaceae</taxon>
        <taxon>Spirochaeta</taxon>
    </lineage>
</organism>